<sequence>RPPSLPSSLPSGVRALRRTQARPPFSSSLLVSFLPSLYSLDIQEYSHRSSPSLSSFHALSPTGKMKKEREEKRRGPYSVASSRWLSPFHTLSRRTEKGGKERISLHSDQLLFLRSSGGDLQEAHSSVSRGVRSVVIFDEGSEGIDQSVRVARWAIGRAE</sequence>
<dbReference type="Proteomes" id="UP000005239">
    <property type="component" value="Unassembled WGS sequence"/>
</dbReference>
<dbReference type="AlphaFoldDB" id="A0A2A6CFB5"/>
<feature type="compositionally biased region" description="Low complexity" evidence="1">
    <location>
        <begin position="51"/>
        <end position="61"/>
    </location>
</feature>
<evidence type="ECO:0000313" key="2">
    <source>
        <dbReference type="EnsemblMetazoa" id="PPA38402.1"/>
    </source>
</evidence>
<dbReference type="EnsemblMetazoa" id="PPA38402.1">
    <property type="protein sequence ID" value="PPA38402.1"/>
    <property type="gene ID" value="WBGene00276771"/>
</dbReference>
<organism evidence="2 3">
    <name type="scientific">Pristionchus pacificus</name>
    <name type="common">Parasitic nematode worm</name>
    <dbReference type="NCBI Taxonomy" id="54126"/>
    <lineage>
        <taxon>Eukaryota</taxon>
        <taxon>Metazoa</taxon>
        <taxon>Ecdysozoa</taxon>
        <taxon>Nematoda</taxon>
        <taxon>Chromadorea</taxon>
        <taxon>Rhabditida</taxon>
        <taxon>Rhabditina</taxon>
        <taxon>Diplogasteromorpha</taxon>
        <taxon>Diplogasteroidea</taxon>
        <taxon>Neodiplogasteridae</taxon>
        <taxon>Pristionchus</taxon>
    </lineage>
</organism>
<name>A0A2A6CFB5_PRIPA</name>
<feature type="compositionally biased region" description="Basic and acidic residues" evidence="1">
    <location>
        <begin position="65"/>
        <end position="74"/>
    </location>
</feature>
<reference evidence="2" key="2">
    <citation type="submission" date="2022-06" db="UniProtKB">
        <authorList>
            <consortium name="EnsemblMetazoa"/>
        </authorList>
    </citation>
    <scope>IDENTIFICATION</scope>
    <source>
        <strain evidence="2">PS312</strain>
    </source>
</reference>
<protein>
    <submittedName>
        <fullName evidence="2">Uncharacterized protein</fullName>
    </submittedName>
</protein>
<evidence type="ECO:0000313" key="3">
    <source>
        <dbReference type="Proteomes" id="UP000005239"/>
    </source>
</evidence>
<accession>A0A8R1UW00</accession>
<gene>
    <name evidence="2" type="primary">WBGene00276771</name>
</gene>
<proteinExistence type="predicted"/>
<feature type="region of interest" description="Disordered" evidence="1">
    <location>
        <begin position="51"/>
        <end position="78"/>
    </location>
</feature>
<keyword evidence="3" id="KW-1185">Reference proteome</keyword>
<accession>A0A2A6CFB5</accession>
<evidence type="ECO:0000256" key="1">
    <source>
        <dbReference type="SAM" id="MobiDB-lite"/>
    </source>
</evidence>
<reference evidence="3" key="1">
    <citation type="journal article" date="2008" name="Nat. Genet.">
        <title>The Pristionchus pacificus genome provides a unique perspective on nematode lifestyle and parasitism.</title>
        <authorList>
            <person name="Dieterich C."/>
            <person name="Clifton S.W."/>
            <person name="Schuster L.N."/>
            <person name="Chinwalla A."/>
            <person name="Delehaunty K."/>
            <person name="Dinkelacker I."/>
            <person name="Fulton L."/>
            <person name="Fulton R."/>
            <person name="Godfrey J."/>
            <person name="Minx P."/>
            <person name="Mitreva M."/>
            <person name="Roeseler W."/>
            <person name="Tian H."/>
            <person name="Witte H."/>
            <person name="Yang S.P."/>
            <person name="Wilson R.K."/>
            <person name="Sommer R.J."/>
        </authorList>
    </citation>
    <scope>NUCLEOTIDE SEQUENCE [LARGE SCALE GENOMIC DNA]</scope>
    <source>
        <strain evidence="3">PS312</strain>
    </source>
</reference>